<feature type="compositionally biased region" description="Low complexity" evidence="2">
    <location>
        <begin position="2329"/>
        <end position="2385"/>
    </location>
</feature>
<feature type="compositionally biased region" description="Low complexity" evidence="2">
    <location>
        <begin position="984"/>
        <end position="993"/>
    </location>
</feature>
<feature type="region of interest" description="Disordered" evidence="2">
    <location>
        <begin position="1801"/>
        <end position="1830"/>
    </location>
</feature>
<feature type="compositionally biased region" description="Low complexity" evidence="2">
    <location>
        <begin position="330"/>
        <end position="346"/>
    </location>
</feature>
<feature type="compositionally biased region" description="Polar residues" evidence="2">
    <location>
        <begin position="2302"/>
        <end position="2321"/>
    </location>
</feature>
<gene>
    <name evidence="3" type="ORF">LSCM1_04414</name>
</gene>
<accession>A0A836GK48</accession>
<feature type="region of interest" description="Disordered" evidence="2">
    <location>
        <begin position="786"/>
        <end position="851"/>
    </location>
</feature>
<dbReference type="KEGG" id="lmat:92514435"/>
<feature type="region of interest" description="Disordered" evidence="2">
    <location>
        <begin position="893"/>
        <end position="993"/>
    </location>
</feature>
<keyword evidence="4" id="KW-1185">Reference proteome</keyword>
<dbReference type="GeneID" id="92514435"/>
<dbReference type="PANTHER" id="PTHR13037:SF24">
    <property type="entry name" value="POLYCOMB PROTEIN PCL-RELATED"/>
    <property type="match status" value="1"/>
</dbReference>
<feature type="region of interest" description="Disordered" evidence="2">
    <location>
        <begin position="43"/>
        <end position="150"/>
    </location>
</feature>
<dbReference type="EMBL" id="JAFEUZ010000029">
    <property type="protein sequence ID" value="KAG5473784.1"/>
    <property type="molecule type" value="Genomic_DNA"/>
</dbReference>
<feature type="region of interest" description="Disordered" evidence="2">
    <location>
        <begin position="2117"/>
        <end position="2193"/>
    </location>
</feature>
<feature type="region of interest" description="Disordered" evidence="2">
    <location>
        <begin position="458"/>
        <end position="498"/>
    </location>
</feature>
<organism evidence="3 4">
    <name type="scientific">Leishmania martiniquensis</name>
    <dbReference type="NCBI Taxonomy" id="1580590"/>
    <lineage>
        <taxon>Eukaryota</taxon>
        <taxon>Discoba</taxon>
        <taxon>Euglenozoa</taxon>
        <taxon>Kinetoplastea</taxon>
        <taxon>Metakinetoplastina</taxon>
        <taxon>Trypanosomatida</taxon>
        <taxon>Trypanosomatidae</taxon>
        <taxon>Leishmaniinae</taxon>
        <taxon>Leishmania</taxon>
    </lineage>
</organism>
<feature type="region of interest" description="Disordered" evidence="2">
    <location>
        <begin position="2013"/>
        <end position="2068"/>
    </location>
</feature>
<feature type="region of interest" description="Disordered" evidence="2">
    <location>
        <begin position="724"/>
        <end position="761"/>
    </location>
</feature>
<feature type="compositionally biased region" description="Polar residues" evidence="2">
    <location>
        <begin position="2160"/>
        <end position="2177"/>
    </location>
</feature>
<feature type="compositionally biased region" description="Polar residues" evidence="2">
    <location>
        <begin position="962"/>
        <end position="976"/>
    </location>
</feature>
<feature type="region of interest" description="Disordered" evidence="2">
    <location>
        <begin position="1256"/>
        <end position="1277"/>
    </location>
</feature>
<feature type="region of interest" description="Disordered" evidence="2">
    <location>
        <begin position="1579"/>
        <end position="1611"/>
    </location>
</feature>
<reference evidence="4" key="2">
    <citation type="journal article" date="2021" name="Sci. Data">
        <title>Chromosome-scale genome sequencing, assembly and annotation of six genomes from subfamily Leishmaniinae.</title>
        <authorList>
            <person name="Almutairi H."/>
            <person name="Urbaniak M.D."/>
            <person name="Bates M.D."/>
            <person name="Jariyapan N."/>
            <person name="Kwakye-Nuako G."/>
            <person name="Thomaz Soccol V."/>
            <person name="Al-Salem W.S."/>
            <person name="Dillon R.J."/>
            <person name="Bates P.A."/>
            <person name="Gatherer D."/>
        </authorList>
    </citation>
    <scope>NUCLEOTIDE SEQUENCE [LARGE SCALE GENOMIC DNA]</scope>
</reference>
<dbReference type="Proteomes" id="UP000673552">
    <property type="component" value="Unassembled WGS sequence"/>
</dbReference>
<feature type="compositionally biased region" description="Polar residues" evidence="2">
    <location>
        <begin position="730"/>
        <end position="741"/>
    </location>
</feature>
<feature type="compositionally biased region" description="Polar residues" evidence="2">
    <location>
        <begin position="1256"/>
        <end position="1270"/>
    </location>
</feature>
<feature type="compositionally biased region" description="Low complexity" evidence="2">
    <location>
        <begin position="1593"/>
        <end position="1606"/>
    </location>
</feature>
<evidence type="ECO:0000313" key="4">
    <source>
        <dbReference type="Proteomes" id="UP000673552"/>
    </source>
</evidence>
<feature type="region of interest" description="Disordered" evidence="2">
    <location>
        <begin position="2302"/>
        <end position="2394"/>
    </location>
</feature>
<feature type="compositionally biased region" description="Basic and acidic residues" evidence="2">
    <location>
        <begin position="917"/>
        <end position="932"/>
    </location>
</feature>
<feature type="region of interest" description="Disordered" evidence="2">
    <location>
        <begin position="1306"/>
        <end position="1325"/>
    </location>
</feature>
<evidence type="ECO:0000256" key="2">
    <source>
        <dbReference type="SAM" id="MobiDB-lite"/>
    </source>
</evidence>
<protein>
    <submittedName>
        <fullName evidence="3">Uncharacterized protein</fullName>
    </submittedName>
</protein>
<sequence length="2459" mass="252107">MDYVLGVLYATKRYEPLETSRVHQSGSPPRHITASLLHPSAFAPTSPVGVPRAAGAGSDSEAEETVATGEDLLISTGGSHHRTQAVPLSPTAKTVAATNDPEAIKATSPLRRGGGPFSAPPLSPRPPRALASGSDRAPVPASVPHFSDSRLRSSSLTIRVMPPSPSAAEHMLSAPREGSLMSPLAPGLHAATMTGDAAHATAGGSSAAAAAAGCPATRPQRFEHTVPTKALSGRYVLLYLPPPHRPGETTTAALWSGAGPGGTTHTTTTSGGGGARAHQTSTLLQNPQMDLSKPRLGTSTPSSSFMAGASPHPVPTVGGRPSFSAPLGKSADPSASTSTATTGGHHLSAHHASHSGAGGGPVAVARQAVMCAAAAAASTQQKLLLFYCLLLHCLAHQKPLPEKTTGASLEGEGDVDWAASGPATIAVLELHYTTKGPVRSNTGGVSVTSALGSSVSVPAGADGHGGTTSISPGATAGGGGGSLTASPPLPSSARAHAYSSSPLPMFPHSGADGACGGSMHPGVSVGGGGHVPTTASTIASPRTVHAASLLLNVGDYVVARGDTCADEGNATAPAALCELLRGGLGTSDVAATQRLSSVLHHLLHGQPNVWLSADSVVFDSEITQNPYYGGWYSVESNDGYRRVMHMCNIQSWPAVVLVDPAGNVVTVEALQYMEEELTRYMNEVDASIAASAADSASRPTSAPASLAADAASASAPETARTSVSAACPSPFTSEASQQASVTPPLPPSAAGSSGLGVAEKSPSLLQPRAPLVAEWPAMSLLPRATTVAGQSSTNPSAAPPAVAAGEGDASTDDSARTPERPSTSLSGSAGCRESSVSIHDPQVPTAEPTPVKAVPTTARYREDSSVCLAPSAATPAATSISAVTVSPLLPKGSTSSNELSAGTQRLLTSPGPVGVRAEQHTERDVLPGERPLDISMKPRAHFDRDESSDKARQEKPGEASEKSINFTTQLSSQSSMPALEPGVAPAASTAASSPTIVCTTKGHASFRSWDPKAYGGDVAGVLAVSDLDSDVETLTQLGKTQRSRMHESKDATLSAPQEDAKARAPAAQAPFGVTLPLTYAVAPGTVAHANTADGFTAAISQTPPSPQSPLPALLPMFSSAFPWSRVLAEPPIVCAPPPLMASVGTVTTVSVATAFAARLDGDKSSATYAGARKEDENMYRGNKVDWSPPLPSLLLASRRGTASTSPSERRHSSSEDAREDMGELDQAAGSPSVGVEGTQHSATLFCTPTATAAVSSHTALRQTGPSNTPTSVSGSAAAAPASESAAFASSHGSLHVRNGATRGVAPAHPELAASPDSMPRRLWERGPPIHPLHRLAFCSLTVSEVRERSRQPASGTTLSSSELEKTYEQALLSLLTQEAKSSCTGDAPDESLVLPSLSLVESIDDASVRRSAASRGLPCRPQSPLPDTAAHRIMARLLEKWQREVAVKFKPCTHVLILFGAGWHPGMAKFVRAVRRLCRAMNESVSASAGAPASRKGSDSDGGDVVGLRGGLGGLNIRCFSRHLSAEDDDADRFASLKGFSNSLFDSAGSGGAGDLASGFGEASSHLDMRSFGSLTRADAEGGNISEEGDGVGSASPSGAAASVADKSASPDVAPRRRVQVIYISADESLQAVCSALAEMPEEWLCVSPYTAQSTLERQLQQHASDMARCIFHVKSFPRMVVVELPNEHQQQQPVSTERKEAMSEGAIGAGDRDEAEDDAADVGGTLMTVYDTAVASQQLLEQQFSGLWTVVQLHGETHLYADPEGKEFPWSRKPTDALRMNQRNLPGLPRVGQQTRSLLAGPLRPQPQGPLRTAGLSPPSPLLESSSPDVFEDTTLPRTQAELLTASDTSNKAAFVEKDGWMVAANTVSLHQPVAHLFPPIKPFLITDGELPSLLERGGYFVVLGAFGSVDSQLHQQCVKALDEVRRWLYVEVEARKQRAWSEPTQLQGMAPHGICPTSSAAGGDRVTLSPAVCHTIAGGGASMDENKVAARYSPGITAAAALSIATSGGDAGSAAVVQHPDHDNSSNRGGSAPALLEESWPEAHGGISPKLTATSPPISGPLSPQLDAPTGLHGFYVGGAPSLVSSANSFKPVATARLLPAVYFYDSILSHPQAPDSPPLATAAHHGGDVRERGKHGTGEEAGPRVKSHSVRHASPGPISTSAKASPRRCSSGTENAAATAVSSPSPAPPPRLCDNTSALRRHHAKDLALLQEYVIAPIVETDGKQLPLREGEVYLACVRWPQRTNAVLRRRLASEAGPTAAAPVAVTSSAAGLPAASAFSSPAGGSAVGGTVSPAPGTNYSLRSLSASQSPGPQQTFPEGTRRRSSTPTVTSPLPGSPTVAPMPGGMTAIASAAATGSSGALSHHPSTSAPAALPPSSSAAVSGGGGSASCTAPGLNSPSLGAAYPHVSAATSLSNTITMEEECKEGSPYPDATPLASVEAIKSFLYDNILRFMEA</sequence>
<feature type="compositionally biased region" description="Pro residues" evidence="2">
    <location>
        <begin position="118"/>
        <end position="127"/>
    </location>
</feature>
<feature type="compositionally biased region" description="Basic and acidic residues" evidence="2">
    <location>
        <begin position="940"/>
        <end position="961"/>
    </location>
</feature>
<feature type="region of interest" description="Disordered" evidence="2">
    <location>
        <begin position="1197"/>
        <end position="1236"/>
    </location>
</feature>
<feature type="compositionally biased region" description="Polar residues" evidence="2">
    <location>
        <begin position="278"/>
        <end position="289"/>
    </location>
</feature>
<feature type="region of interest" description="Disordered" evidence="2">
    <location>
        <begin position="1688"/>
        <end position="1718"/>
    </location>
</feature>
<name>A0A836GK48_9TRYP</name>
<feature type="region of interest" description="Disordered" evidence="2">
    <location>
        <begin position="248"/>
        <end position="360"/>
    </location>
</feature>
<feature type="compositionally biased region" description="Polar residues" evidence="2">
    <location>
        <begin position="787"/>
        <end position="796"/>
    </location>
</feature>
<proteinExistence type="predicted"/>
<feature type="compositionally biased region" description="Basic and acidic residues" evidence="2">
    <location>
        <begin position="1207"/>
        <end position="1221"/>
    </location>
</feature>
<evidence type="ECO:0000256" key="1">
    <source>
        <dbReference type="ARBA" id="ARBA00022581"/>
    </source>
</evidence>
<reference evidence="4" key="1">
    <citation type="journal article" date="2021" name="Microbiol. Resour. Announc.">
        <title>LGAAP: Leishmaniinae Genome Assembly and Annotation Pipeline.</title>
        <authorList>
            <person name="Almutairi H."/>
            <person name="Urbaniak M.D."/>
            <person name="Bates M.D."/>
            <person name="Jariyapan N."/>
            <person name="Kwakye-Nuako G."/>
            <person name="Thomaz-Soccol V."/>
            <person name="Al-Salem W.S."/>
            <person name="Dillon R.J."/>
            <person name="Bates P.A."/>
            <person name="Gatherer D."/>
        </authorList>
    </citation>
    <scope>NUCLEOTIDE SEQUENCE [LARGE SCALE GENOMIC DNA]</scope>
</reference>
<dbReference type="PANTHER" id="PTHR13037">
    <property type="entry name" value="FORMIN"/>
    <property type="match status" value="1"/>
</dbReference>
<keyword evidence="1" id="KW-0945">Host-virus interaction</keyword>
<dbReference type="RefSeq" id="XP_067177018.1">
    <property type="nucleotide sequence ID" value="XM_067321923.1"/>
</dbReference>
<comment type="caution">
    <text evidence="3">The sequence shown here is derived from an EMBL/GenBank/DDBJ whole genome shotgun (WGS) entry which is preliminary data.</text>
</comment>
<feature type="compositionally biased region" description="Polar residues" evidence="2">
    <location>
        <begin position="893"/>
        <end position="907"/>
    </location>
</feature>
<dbReference type="OrthoDB" id="267579at2759"/>
<feature type="compositionally biased region" description="Basic and acidic residues" evidence="2">
    <location>
        <begin position="2128"/>
        <end position="2146"/>
    </location>
</feature>
<evidence type="ECO:0000313" key="3">
    <source>
        <dbReference type="EMBL" id="KAG5473784.1"/>
    </source>
</evidence>